<feature type="compositionally biased region" description="Polar residues" evidence="1">
    <location>
        <begin position="1"/>
        <end position="10"/>
    </location>
</feature>
<proteinExistence type="predicted"/>
<evidence type="ECO:0000256" key="1">
    <source>
        <dbReference type="SAM" id="MobiDB-lite"/>
    </source>
</evidence>
<evidence type="ECO:0000313" key="2">
    <source>
        <dbReference type="EMBL" id="ELZ05791.1"/>
    </source>
</evidence>
<dbReference type="EMBL" id="AOIP01000022">
    <property type="protein sequence ID" value="ELZ05791.1"/>
    <property type="molecule type" value="Genomic_DNA"/>
</dbReference>
<dbReference type="Proteomes" id="UP000011591">
    <property type="component" value="Unassembled WGS sequence"/>
</dbReference>
<feature type="region of interest" description="Disordered" evidence="1">
    <location>
        <begin position="1"/>
        <end position="34"/>
    </location>
</feature>
<organism evidence="2 3">
    <name type="scientific">Natrialba aegyptia DSM 13077</name>
    <dbReference type="NCBI Taxonomy" id="1227491"/>
    <lineage>
        <taxon>Archaea</taxon>
        <taxon>Methanobacteriati</taxon>
        <taxon>Methanobacteriota</taxon>
        <taxon>Stenosarchaea group</taxon>
        <taxon>Halobacteria</taxon>
        <taxon>Halobacteriales</taxon>
        <taxon>Natrialbaceae</taxon>
        <taxon>Natrialba</taxon>
    </lineage>
</organism>
<dbReference type="RefSeq" id="WP_006665534.1">
    <property type="nucleotide sequence ID" value="NZ_AOIP01000022.1"/>
</dbReference>
<protein>
    <submittedName>
        <fullName evidence="2">Uncharacterized protein</fullName>
    </submittedName>
</protein>
<name>M0B4F1_9EURY</name>
<dbReference type="AlphaFoldDB" id="M0B4F1"/>
<sequence length="67" mass="7405">GDKDSMQTFKPNRLKSSRTDAGVENTDHTTSEPRVVGTLDGEVNVDLPATPGYDRDYDSLIEEAVHR</sequence>
<reference evidence="2 3" key="1">
    <citation type="journal article" date="2014" name="PLoS Genet.">
        <title>Phylogenetically driven sequencing of extremely halophilic archaea reveals strategies for static and dynamic osmo-response.</title>
        <authorList>
            <person name="Becker E.A."/>
            <person name="Seitzer P.M."/>
            <person name="Tritt A."/>
            <person name="Larsen D."/>
            <person name="Krusor M."/>
            <person name="Yao A.I."/>
            <person name="Wu D."/>
            <person name="Madern D."/>
            <person name="Eisen J.A."/>
            <person name="Darling A.E."/>
            <person name="Facciotti M.T."/>
        </authorList>
    </citation>
    <scope>NUCLEOTIDE SEQUENCE [LARGE SCALE GENOMIC DNA]</scope>
    <source>
        <strain evidence="2 3">DSM 13077</strain>
    </source>
</reference>
<comment type="caution">
    <text evidence="2">The sequence shown here is derived from an EMBL/GenBank/DDBJ whole genome shotgun (WGS) entry which is preliminary data.</text>
</comment>
<keyword evidence="3" id="KW-1185">Reference proteome</keyword>
<accession>M0B4F1</accession>
<evidence type="ECO:0000313" key="3">
    <source>
        <dbReference type="Proteomes" id="UP000011591"/>
    </source>
</evidence>
<gene>
    <name evidence="2" type="ORF">C480_10350</name>
</gene>
<feature type="non-terminal residue" evidence="2">
    <location>
        <position position="1"/>
    </location>
</feature>